<evidence type="ECO:0000256" key="1">
    <source>
        <dbReference type="SAM" id="MobiDB-lite"/>
    </source>
</evidence>
<feature type="compositionally biased region" description="Low complexity" evidence="1">
    <location>
        <begin position="468"/>
        <end position="509"/>
    </location>
</feature>
<feature type="signal peptide" evidence="2">
    <location>
        <begin position="1"/>
        <end position="21"/>
    </location>
</feature>
<sequence>MIFPVKLIFLFINLLLFKVFSQSTTSIESTSYSGIITTEITSTELISTDYVSTDNVSTDAGFTGTSTKSLDLTTTPYVVKDIFADFVMSCDSSTCVYTIQSPALSEEWTNQLNMAKNITDIDKEVYNNDNSILNSYKTKIDELCNVTEYTNEYNELYEKFLKLQTDIIKFNENYNNLSESYLSLTKYFNDFPTYNCYYYCKNYSQQKTSTISTVSPTTFFDPCNTQSCEADINGKNYNGVCVRKGLSSYCECPGNLDSYNNCGNVGCYSTTSGKPDMLLNGPIWSPGYLGHLTSNTTYSSGVTCNWQIQNIINVENLTLDVNKFNLADGSSLTISTDIMSVSFTNAYDIDGIRSTITSIIQDASFIKLKFKSGTKVTPDSQYYFDLYLSGTYPITTTTKAPTTQSSQYTSTQDDCNGYWVTVDYLSEDDISSQSTTPLASSQSSFESTSPSSQISTSTQKRTKRICITTAATTPTSTPNESTPSASSISSASLAPSASPTSTTTQSNPM</sequence>
<feature type="region of interest" description="Disordered" evidence="1">
    <location>
        <begin position="431"/>
        <end position="509"/>
    </location>
</feature>
<evidence type="ECO:0000313" key="4">
    <source>
        <dbReference type="WBParaSite" id="SVE_0458800.1"/>
    </source>
</evidence>
<protein>
    <submittedName>
        <fullName evidence="4">CUB domain-containing protein</fullName>
    </submittedName>
</protein>
<evidence type="ECO:0000256" key="2">
    <source>
        <dbReference type="SAM" id="SignalP"/>
    </source>
</evidence>
<organism evidence="3 4">
    <name type="scientific">Strongyloides venezuelensis</name>
    <name type="common">Threadworm</name>
    <dbReference type="NCBI Taxonomy" id="75913"/>
    <lineage>
        <taxon>Eukaryota</taxon>
        <taxon>Metazoa</taxon>
        <taxon>Ecdysozoa</taxon>
        <taxon>Nematoda</taxon>
        <taxon>Chromadorea</taxon>
        <taxon>Rhabditida</taxon>
        <taxon>Tylenchina</taxon>
        <taxon>Panagrolaimomorpha</taxon>
        <taxon>Strongyloidoidea</taxon>
        <taxon>Strongyloididae</taxon>
        <taxon>Strongyloides</taxon>
    </lineage>
</organism>
<keyword evidence="3" id="KW-1185">Reference proteome</keyword>
<feature type="chain" id="PRO_5005329527" evidence="2">
    <location>
        <begin position="22"/>
        <end position="509"/>
    </location>
</feature>
<name>A0A0K0F6Z2_STRVS</name>
<dbReference type="WBParaSite" id="SVE_0458800.1">
    <property type="protein sequence ID" value="SVE_0458800.1"/>
    <property type="gene ID" value="SVE_0458800"/>
</dbReference>
<reference evidence="4" key="2">
    <citation type="submission" date="2015-08" db="UniProtKB">
        <authorList>
            <consortium name="WormBaseParasite"/>
        </authorList>
    </citation>
    <scope>IDENTIFICATION</scope>
</reference>
<accession>A0A0K0F6Z2</accession>
<evidence type="ECO:0000313" key="3">
    <source>
        <dbReference type="Proteomes" id="UP000035680"/>
    </source>
</evidence>
<proteinExistence type="predicted"/>
<dbReference type="AlphaFoldDB" id="A0A0K0F6Z2"/>
<dbReference type="Proteomes" id="UP000035680">
    <property type="component" value="Unassembled WGS sequence"/>
</dbReference>
<reference evidence="3" key="1">
    <citation type="submission" date="2014-07" db="EMBL/GenBank/DDBJ databases">
        <authorList>
            <person name="Martin A.A"/>
            <person name="De Silva N."/>
        </authorList>
    </citation>
    <scope>NUCLEOTIDE SEQUENCE</scope>
</reference>
<feature type="compositionally biased region" description="Low complexity" evidence="1">
    <location>
        <begin position="440"/>
        <end position="459"/>
    </location>
</feature>
<keyword evidence="2" id="KW-0732">Signal</keyword>